<dbReference type="InterPro" id="IPR051908">
    <property type="entry name" value="Ribosomal_N-acetyltransferase"/>
</dbReference>
<dbReference type="RefSeq" id="WP_342372918.1">
    <property type="nucleotide sequence ID" value="NZ_CP115965.1"/>
</dbReference>
<dbReference type="Proteomes" id="UP001434337">
    <property type="component" value="Chromosome"/>
</dbReference>
<dbReference type="EMBL" id="CP115965">
    <property type="protein sequence ID" value="WZW99125.1"/>
    <property type="molecule type" value="Genomic_DNA"/>
</dbReference>
<evidence type="ECO:0000313" key="3">
    <source>
        <dbReference type="Proteomes" id="UP001434337"/>
    </source>
</evidence>
<sequence length="179" mass="19711">MAIELPLVTQRLTLRAFRPDDAGPLLAVYDDPDLARYLLDEPWTPDVARERVNQRLGQTGLDTESRTLCVAVEHGPTLIGDVTCWLNDATGRRAEISWVLATASSGHGYAAEATTAVLDAVFAAGIHRVEAQMDARNEASAALAERLGMTREAHLRQNWWIKGEWTDTLVYGLLADDRA</sequence>
<protein>
    <submittedName>
        <fullName evidence="2">GNAT family protein</fullName>
    </submittedName>
</protein>
<reference evidence="2 3" key="1">
    <citation type="journal article" date="2023" name="Environ Microbiome">
        <title>A coral-associated actinobacterium mitigates coral bleaching under heat stress.</title>
        <authorList>
            <person name="Li J."/>
            <person name="Zou Y."/>
            <person name="Li Q."/>
            <person name="Zhang J."/>
            <person name="Bourne D.G."/>
            <person name="Lyu Y."/>
            <person name="Liu C."/>
            <person name="Zhang S."/>
        </authorList>
    </citation>
    <scope>NUCLEOTIDE SEQUENCE [LARGE SCALE GENOMIC DNA]</scope>
    <source>
        <strain evidence="2 3">SCSIO 13291</strain>
    </source>
</reference>
<proteinExistence type="predicted"/>
<dbReference type="Pfam" id="PF13302">
    <property type="entry name" value="Acetyltransf_3"/>
    <property type="match status" value="1"/>
</dbReference>
<dbReference type="PANTHER" id="PTHR43441:SF11">
    <property type="entry name" value="RIBOSOMAL-PROTEIN-SERINE ACETYLTRANSFERASE"/>
    <property type="match status" value="1"/>
</dbReference>
<feature type="domain" description="N-acetyltransferase" evidence="1">
    <location>
        <begin position="12"/>
        <end position="176"/>
    </location>
</feature>
<dbReference type="PROSITE" id="PS51186">
    <property type="entry name" value="GNAT"/>
    <property type="match status" value="1"/>
</dbReference>
<dbReference type="InterPro" id="IPR016181">
    <property type="entry name" value="Acyl_CoA_acyltransferase"/>
</dbReference>
<dbReference type="Gene3D" id="3.40.630.30">
    <property type="match status" value="1"/>
</dbReference>
<dbReference type="PANTHER" id="PTHR43441">
    <property type="entry name" value="RIBOSOMAL-PROTEIN-SERINE ACETYLTRANSFERASE"/>
    <property type="match status" value="1"/>
</dbReference>
<dbReference type="SUPFAM" id="SSF55729">
    <property type="entry name" value="Acyl-CoA N-acyltransferases (Nat)"/>
    <property type="match status" value="1"/>
</dbReference>
<dbReference type="InterPro" id="IPR000182">
    <property type="entry name" value="GNAT_dom"/>
</dbReference>
<accession>A0ABZ3CBI4</accession>
<keyword evidence="3" id="KW-1185">Reference proteome</keyword>
<name>A0ABZ3CBI4_9ACTN</name>
<evidence type="ECO:0000313" key="2">
    <source>
        <dbReference type="EMBL" id="WZW99125.1"/>
    </source>
</evidence>
<organism evidence="2 3">
    <name type="scientific">Propioniciclava soli</name>
    <dbReference type="NCBI Taxonomy" id="2775081"/>
    <lineage>
        <taxon>Bacteria</taxon>
        <taxon>Bacillati</taxon>
        <taxon>Actinomycetota</taxon>
        <taxon>Actinomycetes</taxon>
        <taxon>Propionibacteriales</taxon>
        <taxon>Propionibacteriaceae</taxon>
        <taxon>Propioniciclava</taxon>
    </lineage>
</organism>
<evidence type="ECO:0000259" key="1">
    <source>
        <dbReference type="PROSITE" id="PS51186"/>
    </source>
</evidence>
<gene>
    <name evidence="2" type="ORF">PCC79_02665</name>
</gene>